<evidence type="ECO:0000313" key="2">
    <source>
        <dbReference type="EMBL" id="CAK9211747.1"/>
    </source>
</evidence>
<gene>
    <name evidence="2" type="ORF">CSSPTR1EN2_LOCUS10977</name>
    <name evidence="3" type="ORF">CSSPTR1EN2_LOCUS10983</name>
</gene>
<name>A0ABP0U3V4_9BRYO</name>
<dbReference type="EMBL" id="OZ019910">
    <property type="protein sequence ID" value="CAK9211747.1"/>
    <property type="molecule type" value="Genomic_DNA"/>
</dbReference>
<evidence type="ECO:0000256" key="1">
    <source>
        <dbReference type="SAM" id="SignalP"/>
    </source>
</evidence>
<feature type="signal peptide" evidence="1">
    <location>
        <begin position="1"/>
        <end position="16"/>
    </location>
</feature>
<accession>A0ABP0U3V4</accession>
<proteinExistence type="predicted"/>
<feature type="chain" id="PRO_5045029624" evidence="1">
    <location>
        <begin position="17"/>
        <end position="52"/>
    </location>
</feature>
<protein>
    <submittedName>
        <fullName evidence="3">Uncharacterized protein</fullName>
    </submittedName>
</protein>
<keyword evidence="1" id="KW-0732">Signal</keyword>
<evidence type="ECO:0000313" key="3">
    <source>
        <dbReference type="EMBL" id="CAK9211753.1"/>
    </source>
</evidence>
<dbReference type="EMBL" id="OZ019910">
    <property type="protein sequence ID" value="CAK9211753.1"/>
    <property type="molecule type" value="Genomic_DNA"/>
</dbReference>
<reference evidence="3" key="1">
    <citation type="submission" date="2024-02" db="EMBL/GenBank/DDBJ databases">
        <authorList>
            <consortium name="ELIXIR-Norway"/>
            <consortium name="Elixir Norway"/>
        </authorList>
    </citation>
    <scope>NUCLEOTIDE SEQUENCE</scope>
</reference>
<keyword evidence="4" id="KW-1185">Reference proteome</keyword>
<sequence>MSFLLFCVVPLVCNLGFKVRFQRCSRKGGHENGSEYGTITPNGNTQHFVSNM</sequence>
<evidence type="ECO:0000313" key="4">
    <source>
        <dbReference type="Proteomes" id="UP001497512"/>
    </source>
</evidence>
<dbReference type="Proteomes" id="UP001497512">
    <property type="component" value="Chromosome 18"/>
</dbReference>
<organism evidence="3 4">
    <name type="scientific">Sphagnum troendelagicum</name>
    <dbReference type="NCBI Taxonomy" id="128251"/>
    <lineage>
        <taxon>Eukaryota</taxon>
        <taxon>Viridiplantae</taxon>
        <taxon>Streptophyta</taxon>
        <taxon>Embryophyta</taxon>
        <taxon>Bryophyta</taxon>
        <taxon>Sphagnophytina</taxon>
        <taxon>Sphagnopsida</taxon>
        <taxon>Sphagnales</taxon>
        <taxon>Sphagnaceae</taxon>
        <taxon>Sphagnum</taxon>
    </lineage>
</organism>